<feature type="compositionally biased region" description="Basic and acidic residues" evidence="1">
    <location>
        <begin position="826"/>
        <end position="847"/>
    </location>
</feature>
<protein>
    <submittedName>
        <fullName evidence="4">Ig-like domain-containing protein</fullName>
    </submittedName>
</protein>
<gene>
    <name evidence="4" type="ORF">H8Z79_03900</name>
</gene>
<dbReference type="Pfam" id="PF02368">
    <property type="entry name" value="Big_2"/>
    <property type="match status" value="1"/>
</dbReference>
<accession>A0ABR7HZC0</accession>
<proteinExistence type="predicted"/>
<dbReference type="InterPro" id="IPR008930">
    <property type="entry name" value="Terpenoid_cyclase/PrenylTrfase"/>
</dbReference>
<feature type="compositionally biased region" description="Low complexity" evidence="1">
    <location>
        <begin position="36"/>
        <end position="54"/>
    </location>
</feature>
<keyword evidence="5" id="KW-1185">Reference proteome</keyword>
<feature type="region of interest" description="Disordered" evidence="1">
    <location>
        <begin position="738"/>
        <end position="871"/>
    </location>
</feature>
<feature type="region of interest" description="Disordered" evidence="1">
    <location>
        <begin position="31"/>
        <end position="124"/>
    </location>
</feature>
<keyword evidence="2" id="KW-1133">Transmembrane helix</keyword>
<dbReference type="Proteomes" id="UP000633936">
    <property type="component" value="Unassembled WGS sequence"/>
</dbReference>
<dbReference type="EMBL" id="JACOQE010000001">
    <property type="protein sequence ID" value="MBC5739614.1"/>
    <property type="molecule type" value="Genomic_DNA"/>
</dbReference>
<feature type="compositionally biased region" description="Basic and acidic residues" evidence="1">
    <location>
        <begin position="803"/>
        <end position="819"/>
    </location>
</feature>
<feature type="compositionally biased region" description="Basic and acidic residues" evidence="1">
    <location>
        <begin position="67"/>
        <end position="77"/>
    </location>
</feature>
<feature type="transmembrane region" description="Helical" evidence="2">
    <location>
        <begin position="878"/>
        <end position="900"/>
    </location>
</feature>
<evidence type="ECO:0000313" key="4">
    <source>
        <dbReference type="EMBL" id="MBC5739614.1"/>
    </source>
</evidence>
<dbReference type="RefSeq" id="WP_118039783.1">
    <property type="nucleotide sequence ID" value="NZ_JACOQE010000001.1"/>
</dbReference>
<feature type="domain" description="BIG2" evidence="3">
    <location>
        <begin position="332"/>
        <end position="410"/>
    </location>
</feature>
<comment type="caution">
    <text evidence="4">The sequence shown here is derived from an EMBL/GenBank/DDBJ whole genome shotgun (WGS) entry which is preliminary data.</text>
</comment>
<keyword evidence="2" id="KW-0812">Transmembrane</keyword>
<dbReference type="CDD" id="cd00688">
    <property type="entry name" value="ISOPREN_C2_like"/>
    <property type="match status" value="1"/>
</dbReference>
<feature type="compositionally biased region" description="Low complexity" evidence="1">
    <location>
        <begin position="762"/>
        <end position="778"/>
    </location>
</feature>
<evidence type="ECO:0000313" key="5">
    <source>
        <dbReference type="Proteomes" id="UP000633936"/>
    </source>
</evidence>
<feature type="compositionally biased region" description="Gly residues" evidence="1">
    <location>
        <begin position="789"/>
        <end position="800"/>
    </location>
</feature>
<sequence>MNKKKIIALLCASVLATNIYPDISVHVAEAAAEQPGENQNTENNSESNSGNTQEAVTPSEAPGADAAQKEQTPKPEEVQDTQENTAQPKAEPAEKNESESEQESQNQESQNEQTQENGQQEGNTQVTASNTEEAVQYVVNAVASAIDQETPDMSSEIMTAFISASNLYEQNYDVYSAIHENYPDVEKNLTTIRNRIMSVISTDQDVTADTWIWYMALHVEKPEQQIQDQTVQLYEKLNPGSQAELKYAIDISYTDIRSGEACGSADNTSLLFPVPENYKNLKNMQVFTVKPAEEGKESTITLLKPVDNGDGRFYIENAKDIQNIYIADVSTTIQKITLDKNASVNIGQSTVLKVGTEPEKITEPYELVWKSSNESVATVKQDGTVTGKKQGKVTISVSVKYDEKINASCTLQVVQGANALTKTASQVINETSTYIKNLDKNPTIGSEWFVLAQARNGTSLNLSYFSTYYNHFANYLKEKKGVLTNTIKYTEYSKAILSLTAIGKDARNIDGYNLFEPIADFDKTVEQGPNGAIWALLAVDCNPAYSFPKVKKGGNQNSREKLINHLLSVQMPGGGWAMSGTKADSDLTGMALQALAPYYHKSGYENVTAAIDQALDVLSKMQNSTGGFSTINGNDSVETVESCAQVLTALCALGIDPEKDPRFIKGGKWMVENLISYHLDSSGFMHVKAGSGNNGGGEAGKVNGMATEQGYYALVAYQRLKNGQTSLYNMSDVKLTAGGAGDGKGTGIEVPTPKPTKKPTKKPASSNKSNKSNKLNNSGEEKTNKTAPGGSGKSLSGGGSSKKSTDKKESDSKEKDKKSSKGWGFKAEKYVEKEDSKTAGKKLDSKKANSQKAEAAVEEENESTEDQTAATTKKEIPAALWGLVGLITGVALAGGIPQIIKRRKKKKDEDKK</sequence>
<reference evidence="4 5" key="1">
    <citation type="submission" date="2020-08" db="EMBL/GenBank/DDBJ databases">
        <title>Genome public.</title>
        <authorList>
            <person name="Liu C."/>
            <person name="Sun Q."/>
        </authorList>
    </citation>
    <scope>NUCLEOTIDE SEQUENCE [LARGE SCALE GENOMIC DNA]</scope>
    <source>
        <strain evidence="4 5">27-44</strain>
    </source>
</reference>
<dbReference type="SUPFAM" id="SSF48239">
    <property type="entry name" value="Terpenoid cyclases/Protein prenyltransferases"/>
    <property type="match status" value="1"/>
</dbReference>
<evidence type="ECO:0000256" key="1">
    <source>
        <dbReference type="SAM" id="MobiDB-lite"/>
    </source>
</evidence>
<feature type="compositionally biased region" description="Low complexity" evidence="1">
    <location>
        <begin position="103"/>
        <end position="124"/>
    </location>
</feature>
<dbReference type="InterPro" id="IPR008964">
    <property type="entry name" value="Invasin/intimin_cell_adhesion"/>
</dbReference>
<dbReference type="SMART" id="SM00635">
    <property type="entry name" value="BID_2"/>
    <property type="match status" value="1"/>
</dbReference>
<name>A0ABR7HZC0_9FIRM</name>
<feature type="compositionally biased region" description="Acidic residues" evidence="1">
    <location>
        <begin position="856"/>
        <end position="865"/>
    </location>
</feature>
<keyword evidence="2" id="KW-0472">Membrane</keyword>
<dbReference type="SUPFAM" id="SSF49373">
    <property type="entry name" value="Invasin/intimin cell-adhesion fragments"/>
    <property type="match status" value="1"/>
</dbReference>
<dbReference type="Gene3D" id="1.50.10.20">
    <property type="match status" value="1"/>
</dbReference>
<dbReference type="Gene3D" id="2.60.40.1080">
    <property type="match status" value="1"/>
</dbReference>
<dbReference type="InterPro" id="IPR003343">
    <property type="entry name" value="Big_2"/>
</dbReference>
<organism evidence="4 5">
    <name type="scientific">Blautia intestinalis</name>
    <dbReference type="NCBI Taxonomy" id="2763028"/>
    <lineage>
        <taxon>Bacteria</taxon>
        <taxon>Bacillati</taxon>
        <taxon>Bacillota</taxon>
        <taxon>Clostridia</taxon>
        <taxon>Lachnospirales</taxon>
        <taxon>Lachnospiraceae</taxon>
        <taxon>Blautia</taxon>
    </lineage>
</organism>
<evidence type="ECO:0000256" key="2">
    <source>
        <dbReference type="SAM" id="Phobius"/>
    </source>
</evidence>
<evidence type="ECO:0000259" key="3">
    <source>
        <dbReference type="SMART" id="SM00635"/>
    </source>
</evidence>